<accession>A0A9X2I7Q4</accession>
<dbReference type="RefSeq" id="WP_250098180.1">
    <property type="nucleotide sequence ID" value="NZ_JAKRYL010000027.1"/>
</dbReference>
<evidence type="ECO:0000256" key="6">
    <source>
        <dbReference type="ARBA" id="ARBA00023136"/>
    </source>
</evidence>
<dbReference type="PANTHER" id="PTHR30024:SF7">
    <property type="entry name" value="NITRATE_NITRITE BINDING PROTEIN NRTA"/>
    <property type="match status" value="1"/>
</dbReference>
<dbReference type="NCBIfam" id="TIGR01409">
    <property type="entry name" value="TAT_signal_seq"/>
    <property type="match status" value="1"/>
</dbReference>
<comment type="caution">
    <text evidence="9">The sequence shown here is derived from an EMBL/GenBank/DDBJ whole genome shotgun (WGS) entry which is preliminary data.</text>
</comment>
<reference evidence="9" key="1">
    <citation type="submission" date="2022-02" db="EMBL/GenBank/DDBJ databases">
        <title>Halalkalibacter sp. nov. isolated from Lonar Lake, India.</title>
        <authorList>
            <person name="Joshi A."/>
            <person name="Thite S."/>
            <person name="Lodha T."/>
        </authorList>
    </citation>
    <scope>NUCLEOTIDE SEQUENCE</scope>
    <source>
        <strain evidence="9">MEB205</strain>
    </source>
</reference>
<sequence length="423" mass="46351">MSKSFTRRDFLKKSSMAGIAALMVPSAFLAACGSTQESTIPQNSGTSGSGKKITIGFIPLTDCASVVMAKELGIYEKYGVDVEVTKEASWASVRDKLLSGDLDAAHCLFGMPFSVYTGVGGAAGSELPIAMLLNANGQGITLSKDLVQAGFRDIQAAKSVIESAMAERELTFAMTFPGGTHDLWLRYWMGAVGIEQSKTQIITIPPPQMVSNMQVGNMDGYSVGEPWNGVGVRQDIGFTHISSQDIWQDHPEKALVLNKSFSERTDELKGVMKAILEASQWLDDLDNRKEAAKVIGHQAYVNAPPEEIENRLLGKYNLGGDLGEYVYTDDYMLFHKGGNVNFPRKSHAMFFMSQYVRFGYLNNHPDYEQIANKLIMQDLYKEVAAEMDIAIPDDDMKPFELKIDGAIFDPEDPAGSLEQYGGA</sequence>
<dbReference type="PROSITE" id="PS51318">
    <property type="entry name" value="TAT"/>
    <property type="match status" value="1"/>
</dbReference>
<feature type="signal peptide" evidence="8">
    <location>
        <begin position="1"/>
        <end position="30"/>
    </location>
</feature>
<gene>
    <name evidence="9" type="ORF">MF646_19560</name>
</gene>
<dbReference type="PROSITE" id="PS51257">
    <property type="entry name" value="PROKAR_LIPOPROTEIN"/>
    <property type="match status" value="1"/>
</dbReference>
<protein>
    <submittedName>
        <fullName evidence="9">ABC transporter substrate-binding protein</fullName>
    </submittedName>
</protein>
<keyword evidence="10" id="KW-1185">Reference proteome</keyword>
<feature type="chain" id="PRO_5040812245" evidence="8">
    <location>
        <begin position="31"/>
        <end position="423"/>
    </location>
</feature>
<proteinExistence type="inferred from homology"/>
<organism evidence="9 10">
    <name type="scientific">Halalkalibacter alkaliphilus</name>
    <dbReference type="NCBI Taxonomy" id="2917993"/>
    <lineage>
        <taxon>Bacteria</taxon>
        <taxon>Bacillati</taxon>
        <taxon>Bacillota</taxon>
        <taxon>Bacilli</taxon>
        <taxon>Bacillales</taxon>
        <taxon>Bacillaceae</taxon>
        <taxon>Halalkalibacter</taxon>
    </lineage>
</organism>
<name>A0A9X2I7Q4_9BACI</name>
<keyword evidence="5 8" id="KW-0732">Signal</keyword>
<evidence type="ECO:0000256" key="1">
    <source>
        <dbReference type="ARBA" id="ARBA00004533"/>
    </source>
</evidence>
<keyword evidence="6" id="KW-0472">Membrane</keyword>
<dbReference type="InterPro" id="IPR019546">
    <property type="entry name" value="TAT_signal_bac_arc"/>
</dbReference>
<evidence type="ECO:0000256" key="5">
    <source>
        <dbReference type="ARBA" id="ARBA00022729"/>
    </source>
</evidence>
<evidence type="ECO:0000256" key="3">
    <source>
        <dbReference type="ARBA" id="ARBA00022475"/>
    </source>
</evidence>
<evidence type="ECO:0000256" key="2">
    <source>
        <dbReference type="ARBA" id="ARBA00022448"/>
    </source>
</evidence>
<dbReference type="CDD" id="cd13553">
    <property type="entry name" value="PBP2_NrtA_CpmA_like"/>
    <property type="match status" value="1"/>
</dbReference>
<comment type="similarity">
    <text evidence="7">Belongs to the CmpA/NrtA family.</text>
</comment>
<dbReference type="AlphaFoldDB" id="A0A9X2I7Q4"/>
<dbReference type="InterPro" id="IPR044527">
    <property type="entry name" value="NrtA/CpmA_ABC-bd_dom"/>
</dbReference>
<keyword evidence="4" id="KW-0997">Cell inner membrane</keyword>
<keyword evidence="3" id="KW-1003">Cell membrane</keyword>
<dbReference type="SUPFAM" id="SSF53850">
    <property type="entry name" value="Periplasmic binding protein-like II"/>
    <property type="match status" value="1"/>
</dbReference>
<evidence type="ECO:0000256" key="7">
    <source>
        <dbReference type="ARBA" id="ARBA00024031"/>
    </source>
</evidence>
<keyword evidence="2" id="KW-0813">Transport</keyword>
<dbReference type="InterPro" id="IPR006311">
    <property type="entry name" value="TAT_signal"/>
</dbReference>
<evidence type="ECO:0000256" key="4">
    <source>
        <dbReference type="ARBA" id="ARBA00022519"/>
    </source>
</evidence>
<dbReference type="EMBL" id="JAKRYL010000027">
    <property type="protein sequence ID" value="MCL7749318.1"/>
    <property type="molecule type" value="Genomic_DNA"/>
</dbReference>
<dbReference type="Pfam" id="PF13379">
    <property type="entry name" value="NMT1_2"/>
    <property type="match status" value="1"/>
</dbReference>
<comment type="subcellular location">
    <subcellularLocation>
        <location evidence="1">Cell inner membrane</location>
    </subcellularLocation>
</comment>
<evidence type="ECO:0000313" key="9">
    <source>
        <dbReference type="EMBL" id="MCL7749318.1"/>
    </source>
</evidence>
<evidence type="ECO:0000313" key="10">
    <source>
        <dbReference type="Proteomes" id="UP001139150"/>
    </source>
</evidence>
<dbReference type="PANTHER" id="PTHR30024">
    <property type="entry name" value="ALIPHATIC SULFONATES-BINDING PROTEIN-RELATED"/>
    <property type="match status" value="1"/>
</dbReference>
<evidence type="ECO:0000256" key="8">
    <source>
        <dbReference type="SAM" id="SignalP"/>
    </source>
</evidence>
<dbReference type="Proteomes" id="UP001139150">
    <property type="component" value="Unassembled WGS sequence"/>
</dbReference>
<dbReference type="GO" id="GO:0005886">
    <property type="term" value="C:plasma membrane"/>
    <property type="evidence" value="ECO:0007669"/>
    <property type="project" value="UniProtKB-SubCell"/>
</dbReference>
<dbReference type="Gene3D" id="3.40.190.10">
    <property type="entry name" value="Periplasmic binding protein-like II"/>
    <property type="match status" value="2"/>
</dbReference>